<reference evidence="1 2" key="1">
    <citation type="submission" date="2018-02" db="EMBL/GenBank/DDBJ databases">
        <title>The genomes of Aspergillus section Nigri reveals drivers in fungal speciation.</title>
        <authorList>
            <consortium name="DOE Joint Genome Institute"/>
            <person name="Vesth T.C."/>
            <person name="Nybo J."/>
            <person name="Theobald S."/>
            <person name="Brandl J."/>
            <person name="Frisvad J.C."/>
            <person name="Nielsen K.F."/>
            <person name="Lyhne E.K."/>
            <person name="Kogle M.E."/>
            <person name="Kuo A."/>
            <person name="Riley R."/>
            <person name="Clum A."/>
            <person name="Nolan M."/>
            <person name="Lipzen A."/>
            <person name="Salamov A."/>
            <person name="Henrissat B."/>
            <person name="Wiebenga A."/>
            <person name="De vries R.P."/>
            <person name="Grigoriev I.V."/>
            <person name="Mortensen U.H."/>
            <person name="Andersen M.R."/>
            <person name="Baker S.E."/>
        </authorList>
    </citation>
    <scope>NUCLEOTIDE SEQUENCE [LARGE SCALE GENOMIC DNA]</scope>
    <source>
        <strain evidence="1 2">CBS 707.79</strain>
    </source>
</reference>
<organism evidence="1 2">
    <name type="scientific">Aspergillus ellipticus CBS 707.79</name>
    <dbReference type="NCBI Taxonomy" id="1448320"/>
    <lineage>
        <taxon>Eukaryota</taxon>
        <taxon>Fungi</taxon>
        <taxon>Dikarya</taxon>
        <taxon>Ascomycota</taxon>
        <taxon>Pezizomycotina</taxon>
        <taxon>Eurotiomycetes</taxon>
        <taxon>Eurotiomycetidae</taxon>
        <taxon>Eurotiales</taxon>
        <taxon>Aspergillaceae</taxon>
        <taxon>Aspergillus</taxon>
        <taxon>Aspergillus subgen. Circumdati</taxon>
    </lineage>
</organism>
<dbReference type="Proteomes" id="UP000247810">
    <property type="component" value="Unassembled WGS sequence"/>
</dbReference>
<keyword evidence="2" id="KW-1185">Reference proteome</keyword>
<proteinExistence type="predicted"/>
<accession>A0A319D9U0</accession>
<dbReference type="VEuPathDB" id="FungiDB:BO71DRAFT_399152"/>
<dbReference type="AlphaFoldDB" id="A0A319D9U0"/>
<gene>
    <name evidence="1" type="ORF">BO71DRAFT_399152</name>
</gene>
<dbReference type="EMBL" id="KZ825879">
    <property type="protein sequence ID" value="PYH94099.1"/>
    <property type="molecule type" value="Genomic_DNA"/>
</dbReference>
<name>A0A319D9U0_9EURO</name>
<evidence type="ECO:0000313" key="1">
    <source>
        <dbReference type="EMBL" id="PYH94099.1"/>
    </source>
</evidence>
<protein>
    <submittedName>
        <fullName evidence="1">Uncharacterized protein</fullName>
    </submittedName>
</protein>
<evidence type="ECO:0000313" key="2">
    <source>
        <dbReference type="Proteomes" id="UP000247810"/>
    </source>
</evidence>
<sequence>MTYSIANFSQSGILTEHAQLHVRISSRKTLANAGAGFVVDRSFSLGLRWDQRTKLSR</sequence>